<evidence type="ECO:0000256" key="1">
    <source>
        <dbReference type="SAM" id="Phobius"/>
    </source>
</evidence>
<proteinExistence type="predicted"/>
<organism evidence="3 4">
    <name type="scientific">Alienimonas chondri</name>
    <dbReference type="NCBI Taxonomy" id="2681879"/>
    <lineage>
        <taxon>Bacteria</taxon>
        <taxon>Pseudomonadati</taxon>
        <taxon>Planctomycetota</taxon>
        <taxon>Planctomycetia</taxon>
        <taxon>Planctomycetales</taxon>
        <taxon>Planctomycetaceae</taxon>
        <taxon>Alienimonas</taxon>
    </lineage>
</organism>
<dbReference type="InterPro" id="IPR011453">
    <property type="entry name" value="DUF1559"/>
</dbReference>
<sequence length="319" mass="35520">MSTRRASRRRSGFTLIELLVVIAIIAILVSLLLPAVQQAREAARRSQCQNNLKQIGLAMHNYESTYQVLPFGVTTYMKELNGADRGWGNARDGWSWFARILPQMDQEPTYKNIDLRYVINGHQESLEIRNGFNPSHLCPTDSRKFEEQGALDWQSPLHNYVACFGNTSYEAADYNGVSGRKGLFEIDEVVSFADCYDGLSTTVMVSEIITPEAVPVWQAMGRTTVAMGAGFNTHHGPNSLINDRVNRCYDNLGGSLGKLCDNMGEDNWRWNVVAARSWHAGGVQTVLGDGAVRFVSENVDVDTWRGMGTRSNGEVYEAP</sequence>
<dbReference type="Pfam" id="PF07963">
    <property type="entry name" value="N_methyl"/>
    <property type="match status" value="1"/>
</dbReference>
<comment type="caution">
    <text evidence="3">The sequence shown here is derived from an EMBL/GenBank/DDBJ whole genome shotgun (WGS) entry which is preliminary data.</text>
</comment>
<dbReference type="Proteomes" id="UP000609651">
    <property type="component" value="Unassembled WGS sequence"/>
</dbReference>
<dbReference type="NCBIfam" id="TIGR02532">
    <property type="entry name" value="IV_pilin_GFxxxE"/>
    <property type="match status" value="1"/>
</dbReference>
<evidence type="ECO:0000313" key="3">
    <source>
        <dbReference type="EMBL" id="NNJ24278.1"/>
    </source>
</evidence>
<protein>
    <recommendedName>
        <fullName evidence="2">DUF1559 domain-containing protein</fullName>
    </recommendedName>
</protein>
<feature type="domain" description="DUF1559" evidence="2">
    <location>
        <begin position="37"/>
        <end position="301"/>
    </location>
</feature>
<dbReference type="SUPFAM" id="SSF54523">
    <property type="entry name" value="Pili subunits"/>
    <property type="match status" value="1"/>
</dbReference>
<dbReference type="Gene3D" id="3.30.700.10">
    <property type="entry name" value="Glycoprotein, Type 4 Pilin"/>
    <property type="match status" value="1"/>
</dbReference>
<gene>
    <name evidence="3" type="ORF">LzC2_03320</name>
</gene>
<dbReference type="PROSITE" id="PS00409">
    <property type="entry name" value="PROKAR_NTER_METHYL"/>
    <property type="match status" value="1"/>
</dbReference>
<dbReference type="EMBL" id="WTPX01000006">
    <property type="protein sequence ID" value="NNJ24278.1"/>
    <property type="molecule type" value="Genomic_DNA"/>
</dbReference>
<dbReference type="PANTHER" id="PTHR30093">
    <property type="entry name" value="GENERAL SECRETION PATHWAY PROTEIN G"/>
    <property type="match status" value="1"/>
</dbReference>
<accession>A0ABX1VA74</accession>
<dbReference type="Pfam" id="PF07596">
    <property type="entry name" value="SBP_bac_10"/>
    <property type="match status" value="1"/>
</dbReference>
<keyword evidence="4" id="KW-1185">Reference proteome</keyword>
<evidence type="ECO:0000313" key="4">
    <source>
        <dbReference type="Proteomes" id="UP000609651"/>
    </source>
</evidence>
<reference evidence="3 4" key="1">
    <citation type="journal article" date="2020" name="Syst. Appl. Microbiol.">
        <title>Alienimonas chondri sp. nov., a novel planctomycete isolated from the biofilm of the red alga Chondrus crispus.</title>
        <authorList>
            <person name="Vitorino I."/>
            <person name="Albuquerque L."/>
            <person name="Wiegand S."/>
            <person name="Kallscheuer N."/>
            <person name="da Costa M.S."/>
            <person name="Lobo-da-Cunha A."/>
            <person name="Jogler C."/>
            <person name="Lage O.M."/>
        </authorList>
    </citation>
    <scope>NUCLEOTIDE SEQUENCE [LARGE SCALE GENOMIC DNA]</scope>
    <source>
        <strain evidence="3 4">LzC2</strain>
    </source>
</reference>
<feature type="transmembrane region" description="Helical" evidence="1">
    <location>
        <begin position="12"/>
        <end position="36"/>
    </location>
</feature>
<dbReference type="NCBIfam" id="TIGR04294">
    <property type="entry name" value="pre_pil_HX9DG"/>
    <property type="match status" value="1"/>
</dbReference>
<keyword evidence="1" id="KW-0812">Transmembrane</keyword>
<keyword evidence="1" id="KW-0472">Membrane</keyword>
<dbReference type="InterPro" id="IPR012902">
    <property type="entry name" value="N_methyl_site"/>
</dbReference>
<dbReference type="InterPro" id="IPR027558">
    <property type="entry name" value="Pre_pil_HX9DG_C"/>
</dbReference>
<keyword evidence="1" id="KW-1133">Transmembrane helix</keyword>
<evidence type="ECO:0000259" key="2">
    <source>
        <dbReference type="Pfam" id="PF07596"/>
    </source>
</evidence>
<name>A0ABX1VA74_9PLAN</name>
<dbReference type="PANTHER" id="PTHR30093:SF2">
    <property type="entry name" value="TYPE II SECRETION SYSTEM PROTEIN H"/>
    <property type="match status" value="1"/>
</dbReference>
<dbReference type="RefSeq" id="WP_171183055.1">
    <property type="nucleotide sequence ID" value="NZ_WTPX01000006.1"/>
</dbReference>
<dbReference type="InterPro" id="IPR045584">
    <property type="entry name" value="Pilin-like"/>
</dbReference>